<dbReference type="HOGENOM" id="CLU_046277_1_0_0"/>
<dbReference type="EMBL" id="CP018099">
    <property type="protein sequence ID" value="APF18327.1"/>
    <property type="molecule type" value="Genomic_DNA"/>
</dbReference>
<evidence type="ECO:0000313" key="3">
    <source>
        <dbReference type="EMBL" id="EHO42341.1"/>
    </source>
</evidence>
<dbReference type="eggNOG" id="COG5653">
    <property type="taxonomic scope" value="Bacteria"/>
</dbReference>
<feature type="domain" description="BioF2-like acetyltransferase" evidence="1">
    <location>
        <begin position="188"/>
        <end position="333"/>
    </location>
</feature>
<dbReference type="InterPro" id="IPR038740">
    <property type="entry name" value="BioF2-like_GNAT_dom"/>
</dbReference>
<dbReference type="InParanoid" id="H1XQR8"/>
<dbReference type="OrthoDB" id="9795712at2"/>
<keyword evidence="4" id="KW-1185">Reference proteome</keyword>
<dbReference type="AlphaFoldDB" id="H1XQR8"/>
<dbReference type="STRING" id="880073.Cabys_1578"/>
<dbReference type="RefSeq" id="WP_006929636.1">
    <property type="nucleotide sequence ID" value="NZ_CM001402.1"/>
</dbReference>
<protein>
    <submittedName>
        <fullName evidence="2">Acetyltransferase involved in cellulose biosynthesis, CelD/BcsL family</fullName>
    </submittedName>
</protein>
<accession>H1XQR8</accession>
<dbReference type="InterPro" id="IPR016181">
    <property type="entry name" value="Acyl_CoA_acyltransferase"/>
</dbReference>
<reference evidence="3 4" key="1">
    <citation type="submission" date="2011-09" db="EMBL/GenBank/DDBJ databases">
        <title>The permanent draft genome of Caldithrix abyssi DSM 13497.</title>
        <authorList>
            <consortium name="US DOE Joint Genome Institute (JGI-PGF)"/>
            <person name="Lucas S."/>
            <person name="Han J."/>
            <person name="Lapidus A."/>
            <person name="Bruce D."/>
            <person name="Goodwin L."/>
            <person name="Pitluck S."/>
            <person name="Peters L."/>
            <person name="Kyrpides N."/>
            <person name="Mavromatis K."/>
            <person name="Ivanova N."/>
            <person name="Mikhailova N."/>
            <person name="Chertkov O."/>
            <person name="Detter J.C."/>
            <person name="Tapia R."/>
            <person name="Han C."/>
            <person name="Land M."/>
            <person name="Hauser L."/>
            <person name="Markowitz V."/>
            <person name="Cheng J.-F."/>
            <person name="Hugenholtz P."/>
            <person name="Woyke T."/>
            <person name="Wu D."/>
            <person name="Spring S."/>
            <person name="Brambilla E."/>
            <person name="Klenk H.-P."/>
            <person name="Eisen J.A."/>
        </authorList>
    </citation>
    <scope>NUCLEOTIDE SEQUENCE [LARGE SCALE GENOMIC DNA]</scope>
    <source>
        <strain evidence="3 4">DSM 13497</strain>
    </source>
</reference>
<evidence type="ECO:0000313" key="4">
    <source>
        <dbReference type="Proteomes" id="UP000004671"/>
    </source>
</evidence>
<name>H1XQR8_CALAY</name>
<reference evidence="2 5" key="2">
    <citation type="submission" date="2016-11" db="EMBL/GenBank/DDBJ databases">
        <title>Genomic analysis of Caldithrix abyssi and proposal of a novel bacterial phylum Caldithrichaeota.</title>
        <authorList>
            <person name="Kublanov I."/>
            <person name="Sigalova O."/>
            <person name="Gavrilov S."/>
            <person name="Lebedinsky A."/>
            <person name="Ivanova N."/>
            <person name="Daum C."/>
            <person name="Reddy T."/>
            <person name="Klenk H.P."/>
            <person name="Goker M."/>
            <person name="Reva O."/>
            <person name="Miroshnichenko M."/>
            <person name="Kyprides N."/>
            <person name="Woyke T."/>
            <person name="Gelfand M."/>
        </authorList>
    </citation>
    <scope>NUCLEOTIDE SEQUENCE [LARGE SCALE GENOMIC DNA]</scope>
    <source>
        <strain evidence="2 5">LF13</strain>
    </source>
</reference>
<proteinExistence type="predicted"/>
<keyword evidence="2" id="KW-0808">Transferase</keyword>
<organism evidence="3 4">
    <name type="scientific">Caldithrix abyssi DSM 13497</name>
    <dbReference type="NCBI Taxonomy" id="880073"/>
    <lineage>
        <taxon>Bacteria</taxon>
        <taxon>Pseudomonadati</taxon>
        <taxon>Calditrichota</taxon>
        <taxon>Calditrichia</taxon>
        <taxon>Calditrichales</taxon>
        <taxon>Calditrichaceae</taxon>
        <taxon>Caldithrix</taxon>
    </lineage>
</organism>
<dbReference type="Proteomes" id="UP000183868">
    <property type="component" value="Chromosome"/>
</dbReference>
<gene>
    <name evidence="2" type="ORF">Cabys_1578</name>
    <name evidence="3" type="ORF">Calab_2733</name>
</gene>
<dbReference type="Proteomes" id="UP000004671">
    <property type="component" value="Chromosome"/>
</dbReference>
<dbReference type="GO" id="GO:0016740">
    <property type="term" value="F:transferase activity"/>
    <property type="evidence" value="ECO:0007669"/>
    <property type="project" value="UniProtKB-KW"/>
</dbReference>
<dbReference type="SUPFAM" id="SSF55729">
    <property type="entry name" value="Acyl-CoA N-acyltransferases (Nat)"/>
    <property type="match status" value="1"/>
</dbReference>
<evidence type="ECO:0000313" key="5">
    <source>
        <dbReference type="Proteomes" id="UP000183868"/>
    </source>
</evidence>
<dbReference type="KEGG" id="caby:Cabys_1578"/>
<sequence>MSILINILKTDSEFDALQKEWQQLVEEVKPDSIFLTFEWLHTWWQIYKERFVRPQPAIITVRNIETRELIAILPLFSHLKIHGRKKGLKTLQLMGTEIESSDYLDLICAPDKKVVILKKIFGEPRVVDFFLRFDVLLFENIHDDSTLLLEKEELANILNTNVYHYRIKVCPFLPLPQSAEQLMSSLSKNFRSNLKRARNKLERAGFRIELVEHFSQIERAIENLFVLHDQRFKAKQAASKFNFERRGTFHQQIARIFLKNNWLQLYQIWDKDKVIGSLYCYKFNGSMMYMQGGFDPAYTQYGLGNQIILKAIEDAIAMGLKKFDFMRGNEPYKYKWTKEKIFLHKLIFPISLKAKLFFAWQDLTLNLKKIVKLMISKIKQ</sequence>
<dbReference type="PaxDb" id="880073-Calab_2733"/>
<evidence type="ECO:0000313" key="2">
    <source>
        <dbReference type="EMBL" id="APF18327.1"/>
    </source>
</evidence>
<dbReference type="Pfam" id="PF13480">
    <property type="entry name" value="Acetyltransf_6"/>
    <property type="match status" value="1"/>
</dbReference>
<evidence type="ECO:0000259" key="1">
    <source>
        <dbReference type="Pfam" id="PF13480"/>
    </source>
</evidence>
<dbReference type="EMBL" id="CM001402">
    <property type="protein sequence ID" value="EHO42341.1"/>
    <property type="molecule type" value="Genomic_DNA"/>
</dbReference>
<dbReference type="Gene3D" id="3.40.630.30">
    <property type="match status" value="1"/>
</dbReference>